<dbReference type="GeneID" id="26261786"/>
<dbReference type="AlphaFoldDB" id="A0A0B2UKI6"/>
<proteinExistence type="inferred from homology"/>
<dbReference type="GO" id="GO:0006312">
    <property type="term" value="P:mitotic recombination"/>
    <property type="evidence" value="ECO:0007669"/>
    <property type="project" value="TreeGrafter"/>
</dbReference>
<evidence type="ECO:0000256" key="2">
    <source>
        <dbReference type="ARBA" id="ARBA00008283"/>
    </source>
</evidence>
<keyword evidence="9" id="KW-1185">Reference proteome</keyword>
<dbReference type="GO" id="GO:0070522">
    <property type="term" value="C:ERCC4-ERCC1 complex"/>
    <property type="evidence" value="ECO:0007669"/>
    <property type="project" value="TreeGrafter"/>
</dbReference>
<dbReference type="InterPro" id="IPR047260">
    <property type="entry name" value="ERCC1-like_central_dom"/>
</dbReference>
<dbReference type="CDD" id="cd22325">
    <property type="entry name" value="ERCC1_C-like"/>
    <property type="match status" value="1"/>
</dbReference>
<dbReference type="PANTHER" id="PTHR12749:SF0">
    <property type="entry name" value="DNA EXCISION REPAIR PROTEIN ERCC-1"/>
    <property type="match status" value="1"/>
</dbReference>
<keyword evidence="6" id="KW-0539">Nucleus</keyword>
<dbReference type="InterPro" id="IPR004579">
    <property type="entry name" value="ERCC1/RAD10/SWI10"/>
</dbReference>
<dbReference type="InterPro" id="IPR010994">
    <property type="entry name" value="RuvA_2-like"/>
</dbReference>
<dbReference type="GO" id="GO:0006302">
    <property type="term" value="P:double-strand break repair"/>
    <property type="evidence" value="ECO:0007669"/>
    <property type="project" value="UniProtKB-ARBA"/>
</dbReference>
<dbReference type="SUPFAM" id="SSF52980">
    <property type="entry name" value="Restriction endonuclease-like"/>
    <property type="match status" value="1"/>
</dbReference>
<sequence>MIKVSPVQKGNALLEYLSNASWHYDNAITPDYEVNNSVGILFLSLRFHVCKPEYIQKRVRAMRPYKVRILLVHVDIPNYGQIVRELFDSVPLTMVLGFSIEECSRYVRGFEIAGGRSVDAIRRGQNDSEGFLQRIPKINKTDVQQIAGECRTLLEFISKTPAEMEDIPGIGKLKAEEISRFLDMRFE</sequence>
<dbReference type="PANTHER" id="PTHR12749">
    <property type="entry name" value="EXCISION REPAIR CROSS-COMPLEMENTING 1 ERCC1"/>
    <property type="match status" value="1"/>
</dbReference>
<dbReference type="VEuPathDB" id="MicrosporidiaDB:M896_051330"/>
<dbReference type="Gene3D" id="3.40.50.10130">
    <property type="match status" value="1"/>
</dbReference>
<comment type="caution">
    <text evidence="8">The sequence shown here is derived from an EMBL/GenBank/DDBJ whole genome shotgun (WGS) entry which is preliminary data.</text>
</comment>
<dbReference type="GO" id="GO:0070914">
    <property type="term" value="P:UV-damage excision repair"/>
    <property type="evidence" value="ECO:0007669"/>
    <property type="project" value="TreeGrafter"/>
</dbReference>
<keyword evidence="8" id="KW-0378">Hydrolase</keyword>
<dbReference type="GO" id="GO:0003684">
    <property type="term" value="F:damaged DNA binding"/>
    <property type="evidence" value="ECO:0007669"/>
    <property type="project" value="InterPro"/>
</dbReference>
<keyword evidence="3" id="KW-0227">DNA damage</keyword>
<evidence type="ECO:0000313" key="9">
    <source>
        <dbReference type="Proteomes" id="UP000031056"/>
    </source>
</evidence>
<dbReference type="RefSeq" id="XP_014563766.1">
    <property type="nucleotide sequence ID" value="XM_014708280.1"/>
</dbReference>
<keyword evidence="8" id="KW-0540">Nuclease</keyword>
<evidence type="ECO:0000256" key="6">
    <source>
        <dbReference type="ARBA" id="ARBA00023242"/>
    </source>
</evidence>
<keyword evidence="5" id="KW-0234">DNA repair</keyword>
<reference evidence="8 9" key="1">
    <citation type="journal article" date="2014" name="MBio">
        <title>The Ordospora colligata genome; evolution of extreme reduction in microsporidia and host-to-parasite horizontal gene transfer.</title>
        <authorList>
            <person name="Pombert J.-F."/>
            <person name="Haag K.L."/>
            <person name="Beidas S."/>
            <person name="Ebert D."/>
            <person name="Keeling P.J."/>
        </authorList>
    </citation>
    <scope>NUCLEOTIDE SEQUENCE [LARGE SCALE GENOMIC DNA]</scope>
    <source>
        <strain evidence="8 9">OC4</strain>
    </source>
</reference>
<feature type="domain" description="ERCC1-like central" evidence="7">
    <location>
        <begin position="1"/>
        <end position="110"/>
    </location>
</feature>
<dbReference type="Gene3D" id="1.10.150.20">
    <property type="entry name" value="5' to 3' exonuclease, C-terminal subdomain"/>
    <property type="match status" value="1"/>
</dbReference>
<keyword evidence="8" id="KW-0255">Endonuclease</keyword>
<dbReference type="FunCoup" id="A0A0B2UKI6">
    <property type="interactions" value="45"/>
</dbReference>
<evidence type="ECO:0000259" key="7">
    <source>
        <dbReference type="Pfam" id="PF03834"/>
    </source>
</evidence>
<name>A0A0B2UKI6_9MICR</name>
<gene>
    <name evidence="8" type="ORF">M896_051330</name>
</gene>
<dbReference type="GO" id="GO:0000110">
    <property type="term" value="C:nucleotide-excision repair factor 1 complex"/>
    <property type="evidence" value="ECO:0007669"/>
    <property type="project" value="TreeGrafter"/>
</dbReference>
<dbReference type="SUPFAM" id="SSF47781">
    <property type="entry name" value="RuvA domain 2-like"/>
    <property type="match status" value="1"/>
</dbReference>
<dbReference type="EMBL" id="JOKQ01000005">
    <property type="protein sequence ID" value="KHN69724.1"/>
    <property type="molecule type" value="Genomic_DNA"/>
</dbReference>
<comment type="similarity">
    <text evidence="2">Belongs to the ERCC1/RAD10/SWI10 family.</text>
</comment>
<evidence type="ECO:0000256" key="1">
    <source>
        <dbReference type="ARBA" id="ARBA00004123"/>
    </source>
</evidence>
<keyword evidence="4" id="KW-0238">DNA-binding</keyword>
<dbReference type="GO" id="GO:0003697">
    <property type="term" value="F:single-stranded DNA binding"/>
    <property type="evidence" value="ECO:0007669"/>
    <property type="project" value="TreeGrafter"/>
</dbReference>
<evidence type="ECO:0000256" key="4">
    <source>
        <dbReference type="ARBA" id="ARBA00023125"/>
    </source>
</evidence>
<evidence type="ECO:0000256" key="3">
    <source>
        <dbReference type="ARBA" id="ARBA00022763"/>
    </source>
</evidence>
<organism evidence="8 9">
    <name type="scientific">Ordospora colligata OC4</name>
    <dbReference type="NCBI Taxonomy" id="1354746"/>
    <lineage>
        <taxon>Eukaryota</taxon>
        <taxon>Fungi</taxon>
        <taxon>Fungi incertae sedis</taxon>
        <taxon>Microsporidia</taxon>
        <taxon>Ordosporidae</taxon>
        <taxon>Ordospora</taxon>
    </lineage>
</organism>
<comment type="subcellular location">
    <subcellularLocation>
        <location evidence="1">Nucleus</location>
    </subcellularLocation>
</comment>
<dbReference type="InParanoid" id="A0A0B2UKI6"/>
<dbReference type="STRING" id="1354746.A0A0B2UKI6"/>
<protein>
    <submittedName>
        <fullName evidence="8">Nucleotide excision repair endonuclease Nef1</fullName>
    </submittedName>
</protein>
<dbReference type="Pfam" id="PF03834">
    <property type="entry name" value="Rad10"/>
    <property type="match status" value="1"/>
</dbReference>
<dbReference type="HOGENOM" id="CLU_041616_3_3_1"/>
<dbReference type="InterPro" id="IPR011335">
    <property type="entry name" value="Restrct_endonuc-II-like"/>
</dbReference>
<dbReference type="Proteomes" id="UP000031056">
    <property type="component" value="Unassembled WGS sequence"/>
</dbReference>
<evidence type="ECO:0000256" key="5">
    <source>
        <dbReference type="ARBA" id="ARBA00023204"/>
    </source>
</evidence>
<dbReference type="OrthoDB" id="10262814at2759"/>
<dbReference type="GO" id="GO:0004519">
    <property type="term" value="F:endonuclease activity"/>
    <property type="evidence" value="ECO:0007669"/>
    <property type="project" value="UniProtKB-KW"/>
</dbReference>
<accession>A0A0B2UKI6</accession>
<evidence type="ECO:0000313" key="8">
    <source>
        <dbReference type="EMBL" id="KHN69724.1"/>
    </source>
</evidence>
<dbReference type="NCBIfam" id="TIGR00597">
    <property type="entry name" value="rad10"/>
    <property type="match status" value="1"/>
</dbReference>